<comment type="similarity">
    <text evidence="1">Belongs to the NAD(P)-dependent epimerase/dehydratase family.</text>
</comment>
<dbReference type="SUPFAM" id="SSF51735">
    <property type="entry name" value="NAD(P)-binding Rossmann-fold domains"/>
    <property type="match status" value="1"/>
</dbReference>
<dbReference type="PANTHER" id="PTHR43000">
    <property type="entry name" value="DTDP-D-GLUCOSE 4,6-DEHYDRATASE-RELATED"/>
    <property type="match status" value="1"/>
</dbReference>
<comment type="caution">
    <text evidence="3">The sequence shown here is derived from an EMBL/GenBank/DDBJ whole genome shotgun (WGS) entry which is preliminary data.</text>
</comment>
<dbReference type="EMBL" id="DSEC01000124">
    <property type="protein sequence ID" value="HER43163.1"/>
    <property type="molecule type" value="Genomic_DNA"/>
</dbReference>
<proteinExistence type="inferred from homology"/>
<reference evidence="3" key="1">
    <citation type="journal article" date="2020" name="mSystems">
        <title>Genome- and Community-Level Interaction Insights into Carbon Utilization and Element Cycling Functions of Hydrothermarchaeota in Hydrothermal Sediment.</title>
        <authorList>
            <person name="Zhou Z."/>
            <person name="Liu Y."/>
            <person name="Xu W."/>
            <person name="Pan J."/>
            <person name="Luo Z.H."/>
            <person name="Li M."/>
        </authorList>
    </citation>
    <scope>NUCLEOTIDE SEQUENCE [LARGE SCALE GENOMIC DNA]</scope>
    <source>
        <strain evidence="3">SpSt-1233</strain>
    </source>
</reference>
<name>A0A7V2ATV3_UNCEI</name>
<dbReference type="InterPro" id="IPR036291">
    <property type="entry name" value="NAD(P)-bd_dom_sf"/>
</dbReference>
<dbReference type="Pfam" id="PF01370">
    <property type="entry name" value="Epimerase"/>
    <property type="match status" value="1"/>
</dbReference>
<feature type="domain" description="NAD-dependent epimerase/dehydratase" evidence="2">
    <location>
        <begin position="5"/>
        <end position="172"/>
    </location>
</feature>
<evidence type="ECO:0000256" key="1">
    <source>
        <dbReference type="ARBA" id="ARBA00007637"/>
    </source>
</evidence>
<dbReference type="AlphaFoldDB" id="A0A7V2ATV3"/>
<evidence type="ECO:0000259" key="2">
    <source>
        <dbReference type="Pfam" id="PF01370"/>
    </source>
</evidence>
<evidence type="ECO:0000313" key="3">
    <source>
        <dbReference type="EMBL" id="HER43163.1"/>
    </source>
</evidence>
<dbReference type="Gene3D" id="3.90.25.10">
    <property type="entry name" value="UDP-galactose 4-epimerase, domain 1"/>
    <property type="match status" value="1"/>
</dbReference>
<dbReference type="Proteomes" id="UP000886069">
    <property type="component" value="Unassembled WGS sequence"/>
</dbReference>
<accession>A0A7V2ATV3</accession>
<dbReference type="Gene3D" id="3.40.50.720">
    <property type="entry name" value="NAD(P)-binding Rossmann-like Domain"/>
    <property type="match status" value="1"/>
</dbReference>
<dbReference type="PRINTS" id="PR01713">
    <property type="entry name" value="NUCEPIMERASE"/>
</dbReference>
<dbReference type="InterPro" id="IPR001509">
    <property type="entry name" value="Epimerase_deHydtase"/>
</dbReference>
<feature type="non-terminal residue" evidence="3">
    <location>
        <position position="1"/>
    </location>
</feature>
<sequence>LFDGAACVFHLAAQAGVRRSWGAEFDHYTDANILATQKVLEALRGREGAKLVHSSSSSVYGETADLPMREDDPLRPVSPYGATKLSAEHLCELYRVNFGIQYAALRYFTVYGPRQRPDMAFSRFITSALSGGPIEIYGDGGQTRDFTYVSDAVEANVRAFGYGGDERIFNIGGGSRVSILEVLDLLEGLIGSRLDVRFTDRAKGDVTDTWADTTRARAELGYRPTVPIEEGLGLEVSWYREHIGRIEGSVMS</sequence>
<gene>
    <name evidence="3" type="ORF">ENO08_01740</name>
</gene>
<protein>
    <submittedName>
        <fullName evidence="3">NAD-dependent epimerase/dehydratase family protein</fullName>
    </submittedName>
</protein>
<organism evidence="3">
    <name type="scientific">Eiseniibacteriota bacterium</name>
    <dbReference type="NCBI Taxonomy" id="2212470"/>
    <lineage>
        <taxon>Bacteria</taxon>
        <taxon>Candidatus Eiseniibacteriota</taxon>
    </lineage>
</organism>